<comment type="caution">
    <text evidence="1">The sequence shown here is derived from an EMBL/GenBank/DDBJ whole genome shotgun (WGS) entry which is preliminary data.</text>
</comment>
<accession>A0A6B1ITZ3</accession>
<dbReference type="EMBL" id="WMFC01000002">
    <property type="protein sequence ID" value="MYL66505.1"/>
    <property type="molecule type" value="Genomic_DNA"/>
</dbReference>
<protein>
    <submittedName>
        <fullName evidence="1">Uncharacterized protein</fullName>
    </submittedName>
</protein>
<proteinExistence type="predicted"/>
<evidence type="ECO:0000313" key="1">
    <source>
        <dbReference type="EMBL" id="MYL66505.1"/>
    </source>
</evidence>
<evidence type="ECO:0000313" key="2">
    <source>
        <dbReference type="Proteomes" id="UP000452321"/>
    </source>
</evidence>
<dbReference type="AlphaFoldDB" id="A0A6B1ITZ3"/>
<reference evidence="1 2" key="1">
    <citation type="submission" date="2019-11" db="EMBL/GenBank/DDBJ databases">
        <title>Genome sequences of 17 halophilic strains isolated from different environments.</title>
        <authorList>
            <person name="Furrow R.E."/>
        </authorList>
    </citation>
    <scope>NUCLEOTIDE SEQUENCE [LARGE SCALE GENOMIC DNA]</scope>
    <source>
        <strain evidence="1 2">22502_06_Cabo</strain>
    </source>
</reference>
<organism evidence="1 2">
    <name type="scientific">Halorubrum distributum</name>
    <dbReference type="NCBI Taxonomy" id="29283"/>
    <lineage>
        <taxon>Archaea</taxon>
        <taxon>Methanobacteriati</taxon>
        <taxon>Methanobacteriota</taxon>
        <taxon>Stenosarchaea group</taxon>
        <taxon>Halobacteria</taxon>
        <taxon>Halobacteriales</taxon>
        <taxon>Haloferacaceae</taxon>
        <taxon>Halorubrum</taxon>
        <taxon>Halorubrum distributum group</taxon>
    </lineage>
</organism>
<name>A0A6B1ITZ3_9EURY</name>
<dbReference type="RefSeq" id="WP_159357858.1">
    <property type="nucleotide sequence ID" value="NZ_WMFC01000002.1"/>
</dbReference>
<dbReference type="Proteomes" id="UP000452321">
    <property type="component" value="Unassembled WGS sequence"/>
</dbReference>
<gene>
    <name evidence="1" type="ORF">GLW30_01990</name>
</gene>
<sequence>MTRTNADIDEILEEEVEDFRKRILIQDILDWEEDKLHKTRRQNKKDALDKQISEYLEDQ</sequence>